<dbReference type="RefSeq" id="WP_241349269.1">
    <property type="nucleotide sequence ID" value="NZ_JAKZGP010000050.1"/>
</dbReference>
<evidence type="ECO:0000313" key="1">
    <source>
        <dbReference type="EMBL" id="MCH7410911.1"/>
    </source>
</evidence>
<protein>
    <recommendedName>
        <fullName evidence="3">Bacterial mobilisation domain-containing protein</fullName>
    </recommendedName>
</protein>
<comment type="caution">
    <text evidence="1">The sequence shown here is derived from an EMBL/GenBank/DDBJ whole genome shotgun (WGS) entry which is preliminary data.</text>
</comment>
<proteinExistence type="predicted"/>
<dbReference type="Proteomes" id="UP001165489">
    <property type="component" value="Unassembled WGS sequence"/>
</dbReference>
<accession>A0ABS9V3C6</accession>
<evidence type="ECO:0000313" key="2">
    <source>
        <dbReference type="Proteomes" id="UP001165489"/>
    </source>
</evidence>
<name>A0ABS9V3C6_9BACT</name>
<organism evidence="1 2">
    <name type="scientific">Belliella filtrata</name>
    <dbReference type="NCBI Taxonomy" id="2923435"/>
    <lineage>
        <taxon>Bacteria</taxon>
        <taxon>Pseudomonadati</taxon>
        <taxon>Bacteroidota</taxon>
        <taxon>Cytophagia</taxon>
        <taxon>Cytophagales</taxon>
        <taxon>Cyclobacteriaceae</taxon>
        <taxon>Belliella</taxon>
    </lineage>
</organism>
<dbReference type="EMBL" id="JAKZGP010000050">
    <property type="protein sequence ID" value="MCH7410911.1"/>
    <property type="molecule type" value="Genomic_DNA"/>
</dbReference>
<evidence type="ECO:0008006" key="3">
    <source>
        <dbReference type="Google" id="ProtNLM"/>
    </source>
</evidence>
<gene>
    <name evidence="1" type="ORF">MM239_15995</name>
</gene>
<sequence>MNDEEVRQLASLFELSNLPATDVIRSCVFKNKIPKAKVPKLDLQTYVELKPIGNNINQIGQTV</sequence>
<reference evidence="1" key="1">
    <citation type="submission" date="2022-03" db="EMBL/GenBank/DDBJ databases">
        <title>De novo assembled genomes of Belliella spp. (Cyclobacteriaceae) strains.</title>
        <authorList>
            <person name="Szabo A."/>
            <person name="Korponai K."/>
            <person name="Felfoldi T."/>
        </authorList>
    </citation>
    <scope>NUCLEOTIDE SEQUENCE</scope>
    <source>
        <strain evidence="1">DSM 111904</strain>
    </source>
</reference>
<keyword evidence="2" id="KW-1185">Reference proteome</keyword>